<name>A0A8T0H9F7_CERPU</name>
<proteinExistence type="predicted"/>
<sequence>MSDFPLWDLAPDSRSLSRTFVAKDFAEGEVFTPCSPCDSSGRRNGLPNLGRTCT</sequence>
<evidence type="ECO:0000313" key="4">
    <source>
        <dbReference type="Proteomes" id="UP000822688"/>
    </source>
</evidence>
<evidence type="ECO:0000313" key="3">
    <source>
        <dbReference type="EMBL" id="KAG0566829.1"/>
    </source>
</evidence>
<dbReference type="Proteomes" id="UP000822688">
    <property type="component" value="Chromosome 7"/>
</dbReference>
<keyword evidence="4" id="KW-1185">Reference proteome</keyword>
<evidence type="ECO:0000313" key="1">
    <source>
        <dbReference type="EMBL" id="KAG0566786.1"/>
    </source>
</evidence>
<dbReference type="AlphaFoldDB" id="A0A8T0H9F7"/>
<protein>
    <submittedName>
        <fullName evidence="2">Uncharacterized protein</fullName>
    </submittedName>
</protein>
<evidence type="ECO:0000313" key="2">
    <source>
        <dbReference type="EMBL" id="KAG0566819.1"/>
    </source>
</evidence>
<dbReference type="EMBL" id="CM026428">
    <property type="protein sequence ID" value="KAG0566786.1"/>
    <property type="molecule type" value="Genomic_DNA"/>
</dbReference>
<accession>A0A8T0H9F7</accession>
<comment type="caution">
    <text evidence="2">The sequence shown here is derived from an EMBL/GenBank/DDBJ whole genome shotgun (WGS) entry which is preliminary data.</text>
</comment>
<gene>
    <name evidence="1" type="ORF">KC19_7G087700</name>
    <name evidence="2" type="ORF">KC19_7G090000</name>
    <name evidence="3" type="ORF">KC19_7G090900</name>
</gene>
<dbReference type="EMBL" id="CM026428">
    <property type="protein sequence ID" value="KAG0566819.1"/>
    <property type="molecule type" value="Genomic_DNA"/>
</dbReference>
<dbReference type="OrthoDB" id="277398at2759"/>
<dbReference type="EMBL" id="CM026428">
    <property type="protein sequence ID" value="KAG0566829.1"/>
    <property type="molecule type" value="Genomic_DNA"/>
</dbReference>
<reference evidence="2" key="1">
    <citation type="submission" date="2020-06" db="EMBL/GenBank/DDBJ databases">
        <title>WGS assembly of Ceratodon purpureus strain R40.</title>
        <authorList>
            <person name="Carey S.B."/>
            <person name="Jenkins J."/>
            <person name="Shu S."/>
            <person name="Lovell J.T."/>
            <person name="Sreedasyam A."/>
            <person name="Maumus F."/>
            <person name="Tiley G.P."/>
            <person name="Fernandez-Pozo N."/>
            <person name="Barry K."/>
            <person name="Chen C."/>
            <person name="Wang M."/>
            <person name="Lipzen A."/>
            <person name="Daum C."/>
            <person name="Saski C.A."/>
            <person name="Payton A.C."/>
            <person name="Mcbreen J.C."/>
            <person name="Conrad R.E."/>
            <person name="Kollar L.M."/>
            <person name="Olsson S."/>
            <person name="Huttunen S."/>
            <person name="Landis J.B."/>
            <person name="Wickett N.J."/>
            <person name="Johnson M.G."/>
            <person name="Rensing S.A."/>
            <person name="Grimwood J."/>
            <person name="Schmutz J."/>
            <person name="Mcdaniel S.F."/>
        </authorList>
    </citation>
    <scope>NUCLEOTIDE SEQUENCE</scope>
    <source>
        <strain evidence="2">R40</strain>
    </source>
</reference>
<organism evidence="2 4">
    <name type="scientific">Ceratodon purpureus</name>
    <name type="common">Fire moss</name>
    <name type="synonym">Dicranum purpureum</name>
    <dbReference type="NCBI Taxonomy" id="3225"/>
    <lineage>
        <taxon>Eukaryota</taxon>
        <taxon>Viridiplantae</taxon>
        <taxon>Streptophyta</taxon>
        <taxon>Embryophyta</taxon>
        <taxon>Bryophyta</taxon>
        <taxon>Bryophytina</taxon>
        <taxon>Bryopsida</taxon>
        <taxon>Dicranidae</taxon>
        <taxon>Pseudoditrichales</taxon>
        <taxon>Ditrichaceae</taxon>
        <taxon>Ceratodon</taxon>
    </lineage>
</organism>